<feature type="region of interest" description="Disordered" evidence="1">
    <location>
        <begin position="458"/>
        <end position="478"/>
    </location>
</feature>
<dbReference type="KEGG" id="lxy:O159_01770"/>
<dbReference type="STRING" id="1389489.O159_01770"/>
<sequence length="478" mass="46716">MRSGVIRHCTHKPRAERSRLSRALRPAAAGTALALLLTGAGLWALPAQAAPGDRSAATGRYLSGSLIDLDTGLASSLGGQSAESNGTADQTHASTLNVGTLGTVNLTTAGGLRLPLNLGDVGVVEQYASALRNASSVGASGLTSATGTIGTGITPAPGVAPGPLHLSLAQAVSSLGLPTATLNELAQLDLRVGVTAARAAQAAPGSPAGSYSIADSRLRFQSPTLAALTGAITTQVGTVQTAVNGLSGPSGTLAAALKTLPLSGTLTTTASVSASTLLSTVSPLLTGTITDPAYPGVSIDLGTGTVTVDPGSLTTLEGLAPNTELLTGKVIAELGARISGVVGSLLTRVQNALTTAIGGLSVTASVSVLGVQVVTVSSTIGALQSGSTSGITLAGAGLALSPGIVLSALNGPLNSIGSLVKAIGHAVIAPVTNTLLPALNPVLSQVVSLTANNQSTVGGVLPRRHCAPPSSPPDPRSP</sequence>
<protein>
    <recommendedName>
        <fullName evidence="4">Choice-of-anchor G family protein</fullName>
    </recommendedName>
</protein>
<dbReference type="Proteomes" id="UP000016743">
    <property type="component" value="Chromosome"/>
</dbReference>
<evidence type="ECO:0000313" key="2">
    <source>
        <dbReference type="EMBL" id="AGW40427.1"/>
    </source>
</evidence>
<dbReference type="NCBIfam" id="NF033766">
    <property type="entry name" value="choice_anch_G"/>
    <property type="match status" value="1"/>
</dbReference>
<gene>
    <name evidence="2" type="ORF">O159_01770</name>
</gene>
<dbReference type="InterPro" id="IPR047900">
    <property type="entry name" value="Choice_anch_G"/>
</dbReference>
<organism evidence="2 3">
    <name type="scientific">Leifsonia xyli subsp. cynodontis DSM 46306</name>
    <dbReference type="NCBI Taxonomy" id="1389489"/>
    <lineage>
        <taxon>Bacteria</taxon>
        <taxon>Bacillati</taxon>
        <taxon>Actinomycetota</taxon>
        <taxon>Actinomycetes</taxon>
        <taxon>Micrococcales</taxon>
        <taxon>Microbacteriaceae</taxon>
        <taxon>Leifsonia</taxon>
    </lineage>
</organism>
<evidence type="ECO:0000256" key="1">
    <source>
        <dbReference type="SAM" id="MobiDB-lite"/>
    </source>
</evidence>
<dbReference type="PATRIC" id="fig|1389489.3.peg.169"/>
<dbReference type="eggNOG" id="COG2373">
    <property type="taxonomic scope" value="Bacteria"/>
</dbReference>
<name>U3P6A0_LEIXC</name>
<dbReference type="AlphaFoldDB" id="U3P6A0"/>
<dbReference type="RefSeq" id="WP_021753874.1">
    <property type="nucleotide sequence ID" value="NC_022438.1"/>
</dbReference>
<evidence type="ECO:0008006" key="4">
    <source>
        <dbReference type="Google" id="ProtNLM"/>
    </source>
</evidence>
<dbReference type="EMBL" id="CP006734">
    <property type="protein sequence ID" value="AGW40427.1"/>
    <property type="molecule type" value="Genomic_DNA"/>
</dbReference>
<feature type="compositionally biased region" description="Pro residues" evidence="1">
    <location>
        <begin position="469"/>
        <end position="478"/>
    </location>
</feature>
<proteinExistence type="predicted"/>
<reference evidence="2 3" key="1">
    <citation type="journal article" date="2013" name="Genome Announc.">
        <title>Complete Genome Sequence of Leifsonia xyli subsp. cynodontis Strain DSM46306, a Gram-Positive Bacterial Pathogen of Grasses.</title>
        <authorList>
            <person name="Monteiro-Vitorello C.B."/>
            <person name="Zerillo M.M."/>
            <person name="Van Sluys M.A."/>
            <person name="Camargo L.E."/>
            <person name="Kitajima J.P."/>
        </authorList>
    </citation>
    <scope>NUCLEOTIDE SEQUENCE [LARGE SCALE GENOMIC DNA]</scope>
    <source>
        <strain evidence="2 3">DSM 46306</strain>
    </source>
</reference>
<keyword evidence="3" id="KW-1185">Reference proteome</keyword>
<accession>U3P6A0</accession>
<evidence type="ECO:0000313" key="3">
    <source>
        <dbReference type="Proteomes" id="UP000016743"/>
    </source>
</evidence>
<dbReference type="HOGENOM" id="CLU_570845_0_0_11"/>